<comment type="caution">
    <text evidence="2">The sequence shown here is derived from an EMBL/GenBank/DDBJ whole genome shotgun (WGS) entry which is preliminary data.</text>
</comment>
<keyword evidence="1" id="KW-0472">Membrane</keyword>
<evidence type="ECO:0000256" key="1">
    <source>
        <dbReference type="SAM" id="Phobius"/>
    </source>
</evidence>
<proteinExistence type="predicted"/>
<keyword evidence="3" id="KW-1185">Reference proteome</keyword>
<reference evidence="2 3" key="2">
    <citation type="journal article" date="2014" name="J. Gen. Appl. Microbiol.">
        <title>The early diverging ascomycetous budding yeast Saitoella complicata has three histone deacetylases belonging to the Clr6, Hos2, and Rpd3 lineages.</title>
        <authorList>
            <person name="Nishida H."/>
            <person name="Matsumoto T."/>
            <person name="Kondo S."/>
            <person name="Hamamoto M."/>
            <person name="Yoshikawa H."/>
        </authorList>
    </citation>
    <scope>NUCLEOTIDE SEQUENCE [LARGE SCALE GENOMIC DNA]</scope>
    <source>
        <strain evidence="2 3">NRRL Y-17804</strain>
    </source>
</reference>
<keyword evidence="1" id="KW-1133">Transmembrane helix</keyword>
<sequence length="70" mass="8022">MERTVEHLCFSQLLELVYSLGILLWILPWTHDACPSTSKKNRSKTPSTPFSHCQVSSEQSFHLCGRRCCP</sequence>
<name>A0A0E9N8J1_SAICN</name>
<dbReference type="EMBL" id="BACD03000002">
    <property type="protein sequence ID" value="GAO46016.1"/>
    <property type="molecule type" value="Genomic_DNA"/>
</dbReference>
<evidence type="ECO:0000313" key="3">
    <source>
        <dbReference type="Proteomes" id="UP000033140"/>
    </source>
</evidence>
<gene>
    <name evidence="2" type="ORF">G7K_0261-t1</name>
</gene>
<protein>
    <submittedName>
        <fullName evidence="2">Uncharacterized protein</fullName>
    </submittedName>
</protein>
<feature type="transmembrane region" description="Helical" evidence="1">
    <location>
        <begin position="12"/>
        <end position="30"/>
    </location>
</feature>
<reference evidence="2 3" key="3">
    <citation type="journal article" date="2015" name="Genome Announc.">
        <title>Draft Genome Sequence of the Archiascomycetous Yeast Saitoella complicata.</title>
        <authorList>
            <person name="Yamauchi K."/>
            <person name="Kondo S."/>
            <person name="Hamamoto M."/>
            <person name="Takahashi Y."/>
            <person name="Ogura Y."/>
            <person name="Hayashi T."/>
            <person name="Nishida H."/>
        </authorList>
    </citation>
    <scope>NUCLEOTIDE SEQUENCE [LARGE SCALE GENOMIC DNA]</scope>
    <source>
        <strain evidence="2 3">NRRL Y-17804</strain>
    </source>
</reference>
<accession>A0A0E9N8J1</accession>
<organism evidence="2 3">
    <name type="scientific">Saitoella complicata (strain BCRC 22490 / CBS 7301 / JCM 7358 / NBRC 10748 / NRRL Y-17804)</name>
    <dbReference type="NCBI Taxonomy" id="698492"/>
    <lineage>
        <taxon>Eukaryota</taxon>
        <taxon>Fungi</taxon>
        <taxon>Dikarya</taxon>
        <taxon>Ascomycota</taxon>
        <taxon>Taphrinomycotina</taxon>
        <taxon>Taphrinomycotina incertae sedis</taxon>
        <taxon>Saitoella</taxon>
    </lineage>
</organism>
<reference evidence="2 3" key="1">
    <citation type="journal article" date="2011" name="J. Gen. Appl. Microbiol.">
        <title>Draft genome sequencing of the enigmatic yeast Saitoella complicata.</title>
        <authorList>
            <person name="Nishida H."/>
            <person name="Hamamoto M."/>
            <person name="Sugiyama J."/>
        </authorList>
    </citation>
    <scope>NUCLEOTIDE SEQUENCE [LARGE SCALE GENOMIC DNA]</scope>
    <source>
        <strain evidence="2 3">NRRL Y-17804</strain>
    </source>
</reference>
<dbReference type="Proteomes" id="UP000033140">
    <property type="component" value="Unassembled WGS sequence"/>
</dbReference>
<keyword evidence="1" id="KW-0812">Transmembrane</keyword>
<evidence type="ECO:0000313" key="2">
    <source>
        <dbReference type="EMBL" id="GAO46016.1"/>
    </source>
</evidence>
<dbReference type="AlphaFoldDB" id="A0A0E9N8J1"/>